<dbReference type="Pfam" id="PF08148">
    <property type="entry name" value="DSHCT"/>
    <property type="match status" value="1"/>
</dbReference>
<evidence type="ECO:0000256" key="7">
    <source>
        <dbReference type="ARBA" id="ARBA00061045"/>
    </source>
</evidence>
<dbReference type="Pfam" id="PF00271">
    <property type="entry name" value="Helicase_C"/>
    <property type="match status" value="1"/>
</dbReference>
<proteinExistence type="inferred from homology"/>
<dbReference type="SUPFAM" id="SSF52540">
    <property type="entry name" value="P-loop containing nucleoside triphosphate hydrolases"/>
    <property type="match status" value="1"/>
</dbReference>
<dbReference type="OMA" id="IMLKNYN"/>
<feature type="domain" description="Helicase C-terminal" evidence="10">
    <location>
        <begin position="323"/>
        <end position="517"/>
    </location>
</feature>
<dbReference type="Gene3D" id="2.40.30.300">
    <property type="match status" value="1"/>
</dbReference>
<dbReference type="InterPro" id="IPR050699">
    <property type="entry name" value="RNA-DNA_Helicase"/>
</dbReference>
<dbReference type="InterPro" id="IPR014001">
    <property type="entry name" value="Helicase_ATP-bd"/>
</dbReference>
<evidence type="ECO:0000256" key="6">
    <source>
        <dbReference type="ARBA" id="ARBA00023242"/>
    </source>
</evidence>
<keyword evidence="3" id="KW-0378">Hydrolase</keyword>
<dbReference type="PANTHER" id="PTHR12131">
    <property type="entry name" value="ATP-DEPENDENT RNA AND DNA HELICASE"/>
    <property type="match status" value="1"/>
</dbReference>
<protein>
    <submittedName>
        <fullName evidence="11">ATP-dependent RNA helicase</fullName>
    </submittedName>
</protein>
<dbReference type="GO" id="GO:0016787">
    <property type="term" value="F:hydrolase activity"/>
    <property type="evidence" value="ECO:0007669"/>
    <property type="project" value="UniProtKB-KW"/>
</dbReference>
<comment type="similarity">
    <text evidence="7">Belongs to the DExH box helicase family. SKI2 subfamily.</text>
</comment>
<evidence type="ECO:0000256" key="4">
    <source>
        <dbReference type="ARBA" id="ARBA00022806"/>
    </source>
</evidence>
<keyword evidence="12" id="KW-1185">Reference proteome</keyword>
<feature type="domain" description="Helicase ATP-binding" evidence="9">
    <location>
        <begin position="93"/>
        <end position="249"/>
    </location>
</feature>
<dbReference type="PANTHER" id="PTHR12131:SF25">
    <property type="entry name" value="DEXH-BOX ATP-DEPENDENT RNA HELICASE DEXH9"/>
    <property type="match status" value="1"/>
</dbReference>
<dbReference type="Gene3D" id="3.40.50.300">
    <property type="entry name" value="P-loop containing nucleotide triphosphate hydrolases"/>
    <property type="match status" value="2"/>
</dbReference>
<dbReference type="InterPro" id="IPR048392">
    <property type="entry name" value="MTR4-like_stalk"/>
</dbReference>
<dbReference type="SMART" id="SM00490">
    <property type="entry name" value="HELICc"/>
    <property type="match status" value="1"/>
</dbReference>
<dbReference type="GO" id="GO:0005524">
    <property type="term" value="F:ATP binding"/>
    <property type="evidence" value="ECO:0007669"/>
    <property type="project" value="UniProtKB-KW"/>
</dbReference>
<dbReference type="InterPro" id="IPR011545">
    <property type="entry name" value="DEAD/DEAH_box_helicase_dom"/>
</dbReference>
<evidence type="ECO:0000256" key="5">
    <source>
        <dbReference type="ARBA" id="ARBA00022840"/>
    </source>
</evidence>
<sequence>MDSRHGATKRKGGPVDEGDEAVAKVPRPSEADGPPAAQNGAPGLLVADRPPATVIHEVALPEGTVHQPKAPKPGSKPAKEYPFVLDPFQAKAIECLEAGESVLVSAHTSAGKTVVAEYAIAMALREKQRVVYTSPIKALSNQKYRELAEEFRDVGLMTGDVTIKPEASCLVMTTEILRSMFYKGSEVMREVAWIVMDEVHYLRDRERGVVWEESIVMAPKNARFVFLSATVPNAREFADWVAKVHCQPCHIVYTDFRPTPLQHYLFPAGGEGLYLVVDERSNFREDNFQTAINAVGAGADAKKEARKKAKGAEGAAPPAGPSDIFKIVKMVMTRQYDPVIVFSFSRQDCEALARQMMKLDLNDEDHRKAVEEVFWNAMDSLSEDDKKLPQVNAILPMLRRGIGIHHSGLLPILREVIEILFQEGLLKCLFATETFSIGLNMPAKTVVFTNVRKWDGDRFRWISSGEYIQMSGRAGRRGLDDRGIVILMLDEKMEPAVAKGMLQGSADSLDSAFHLSYNLLLSQMRCPDSTPEALLQRSYKQFQADRALPDLQARILEVEAEHAGVAVEGEAEVREYAELREQLRKLHRDHRKIVTAPQHVLPFLQPGRLIRVLCPPADEDKADPLADAAVVWGIVTNFEKVDTAKGDAGEGRPRLPQYTVDVLAPCVPDETAGLGRRKVMRPVEEGTPGAEPTVVALPLDQVDDLSSVRVYIAKDLRPLEARERAARAVAEVLRRFPDGVPTLDPEDDMQVDGSAYRKVMRKAETVEALLQGHALARSPSLRPRLQDLARKDALAAQLKAMRKQAKAAQSVVLKDELKARRRVLRRLGYATAEDVVEVKGRVAAEVSSADELVLTELIFSGAFQDLSVEQATALLSCFVWQEKVQNKGAAATRLKEELAGPLSALRDIAGRVGKVAEECKMEIDVDEYVAKFRPDIMELVAAWCRGAKFAEIMKMTEIFEGSLIRALRRIEELLRQLCAAAKSIGETELASKFQGGIERIKRDIVFAASLYL</sequence>
<dbReference type="PROSITE" id="PS51194">
    <property type="entry name" value="HELICASE_CTER"/>
    <property type="match status" value="1"/>
</dbReference>
<dbReference type="InterPro" id="IPR016438">
    <property type="entry name" value="SKI2-like"/>
</dbReference>
<dbReference type="GO" id="GO:0006401">
    <property type="term" value="P:RNA catabolic process"/>
    <property type="evidence" value="ECO:0000318"/>
    <property type="project" value="GO_Central"/>
</dbReference>
<evidence type="ECO:0000256" key="8">
    <source>
        <dbReference type="SAM" id="MobiDB-lite"/>
    </source>
</evidence>
<dbReference type="CDD" id="cd18024">
    <property type="entry name" value="DEXHc_Mtr4-like"/>
    <property type="match status" value="1"/>
</dbReference>
<dbReference type="Gene3D" id="1.10.3380.30">
    <property type="match status" value="1"/>
</dbReference>
<gene>
    <name evidence="11" type="ORF">KFL_002640180</name>
</gene>
<dbReference type="InterPro" id="IPR027417">
    <property type="entry name" value="P-loop_NTPase"/>
</dbReference>
<keyword evidence="4 11" id="KW-0347">Helicase</keyword>
<dbReference type="FunFam" id="3.40.50.300:FF:000141">
    <property type="entry name" value="ATP-dependent RNA helicase DOB1"/>
    <property type="match status" value="1"/>
</dbReference>
<dbReference type="STRING" id="105231.A0A0U9HKI9"/>
<comment type="subcellular location">
    <subcellularLocation>
        <location evidence="1">Nucleus</location>
    </subcellularLocation>
</comment>
<feature type="region of interest" description="Disordered" evidence="8">
    <location>
        <begin position="1"/>
        <end position="48"/>
    </location>
</feature>
<dbReference type="FunFam" id="3.40.50.300:FF:000083">
    <property type="entry name" value="ATP-dependent RNA helicase DOB1"/>
    <property type="match status" value="1"/>
</dbReference>
<feature type="compositionally biased region" description="Basic residues" evidence="8">
    <location>
        <begin position="1"/>
        <end position="12"/>
    </location>
</feature>
<dbReference type="Pfam" id="PF00270">
    <property type="entry name" value="DEAD"/>
    <property type="match status" value="1"/>
</dbReference>
<dbReference type="SMART" id="SM01142">
    <property type="entry name" value="DSHCT"/>
    <property type="match status" value="1"/>
</dbReference>
<dbReference type="CDD" id="cd18795">
    <property type="entry name" value="SF2_C_Ski2"/>
    <property type="match status" value="1"/>
</dbReference>
<dbReference type="FunFam" id="1.10.3380.30:FF:000002">
    <property type="entry name" value="superkiller viralicidic activity 2-like 2"/>
    <property type="match status" value="1"/>
</dbReference>
<dbReference type="GO" id="GO:0003723">
    <property type="term" value="F:RNA binding"/>
    <property type="evidence" value="ECO:0007669"/>
    <property type="project" value="InterPro"/>
</dbReference>
<keyword evidence="2" id="KW-0547">Nucleotide-binding</keyword>
<evidence type="ECO:0000256" key="1">
    <source>
        <dbReference type="ARBA" id="ARBA00004123"/>
    </source>
</evidence>
<dbReference type="InterPro" id="IPR001650">
    <property type="entry name" value="Helicase_C-like"/>
</dbReference>
<evidence type="ECO:0000256" key="2">
    <source>
        <dbReference type="ARBA" id="ARBA00022741"/>
    </source>
</evidence>
<reference evidence="11 12" key="1">
    <citation type="journal article" date="2014" name="Nat. Commun.">
        <title>Klebsormidium flaccidum genome reveals primary factors for plant terrestrial adaptation.</title>
        <authorList>
            <person name="Hori K."/>
            <person name="Maruyama F."/>
            <person name="Fujisawa T."/>
            <person name="Togashi T."/>
            <person name="Yamamoto N."/>
            <person name="Seo M."/>
            <person name="Sato S."/>
            <person name="Yamada T."/>
            <person name="Mori H."/>
            <person name="Tajima N."/>
            <person name="Moriyama T."/>
            <person name="Ikeuchi M."/>
            <person name="Watanabe M."/>
            <person name="Wada H."/>
            <person name="Kobayashi K."/>
            <person name="Saito M."/>
            <person name="Masuda T."/>
            <person name="Sasaki-Sekimoto Y."/>
            <person name="Mashiguchi K."/>
            <person name="Awai K."/>
            <person name="Shimojima M."/>
            <person name="Masuda S."/>
            <person name="Iwai M."/>
            <person name="Nobusawa T."/>
            <person name="Narise T."/>
            <person name="Kondo S."/>
            <person name="Saito H."/>
            <person name="Sato R."/>
            <person name="Murakawa M."/>
            <person name="Ihara Y."/>
            <person name="Oshima-Yamada Y."/>
            <person name="Ohtaka K."/>
            <person name="Satoh M."/>
            <person name="Sonobe K."/>
            <person name="Ishii M."/>
            <person name="Ohtani R."/>
            <person name="Kanamori-Sato M."/>
            <person name="Honoki R."/>
            <person name="Miyazaki D."/>
            <person name="Mochizuki H."/>
            <person name="Umetsu J."/>
            <person name="Higashi K."/>
            <person name="Shibata D."/>
            <person name="Kamiya Y."/>
            <person name="Sato N."/>
            <person name="Nakamura Y."/>
            <person name="Tabata S."/>
            <person name="Ida S."/>
            <person name="Kurokawa K."/>
            <person name="Ohta H."/>
        </authorList>
    </citation>
    <scope>NUCLEOTIDE SEQUENCE [LARGE SCALE GENOMIC DNA]</scope>
    <source>
        <strain evidence="11 12">NIES-2285</strain>
    </source>
</reference>
<name>A0A0U9HKI9_KLENI</name>
<evidence type="ECO:0000313" key="11">
    <source>
        <dbReference type="EMBL" id="GAQ85997.1"/>
    </source>
</evidence>
<dbReference type="Pfam" id="PF21408">
    <property type="entry name" value="MTR4-like_stalk"/>
    <property type="match status" value="1"/>
</dbReference>
<evidence type="ECO:0000256" key="3">
    <source>
        <dbReference type="ARBA" id="ARBA00022801"/>
    </source>
</evidence>
<keyword evidence="6" id="KW-0539">Nucleus</keyword>
<dbReference type="GO" id="GO:0031499">
    <property type="term" value="C:TRAMP complex"/>
    <property type="evidence" value="ECO:0000318"/>
    <property type="project" value="GO_Central"/>
</dbReference>
<keyword evidence="5" id="KW-0067">ATP-binding</keyword>
<organism evidence="11 12">
    <name type="scientific">Klebsormidium nitens</name>
    <name type="common">Green alga</name>
    <name type="synonym">Ulothrix nitens</name>
    <dbReference type="NCBI Taxonomy" id="105231"/>
    <lineage>
        <taxon>Eukaryota</taxon>
        <taxon>Viridiplantae</taxon>
        <taxon>Streptophyta</taxon>
        <taxon>Klebsormidiophyceae</taxon>
        <taxon>Klebsormidiales</taxon>
        <taxon>Klebsormidiaceae</taxon>
        <taxon>Klebsormidium</taxon>
    </lineage>
</organism>
<accession>A0A0U9HKI9</accession>
<dbReference type="PROSITE" id="PS51192">
    <property type="entry name" value="HELICASE_ATP_BIND_1"/>
    <property type="match status" value="1"/>
</dbReference>
<evidence type="ECO:0000259" key="10">
    <source>
        <dbReference type="PROSITE" id="PS51194"/>
    </source>
</evidence>
<dbReference type="Gene3D" id="1.20.1500.20">
    <property type="match status" value="1"/>
</dbReference>
<dbReference type="Pfam" id="PF13234">
    <property type="entry name" value="MTR4_beta-barrel"/>
    <property type="match status" value="1"/>
</dbReference>
<evidence type="ECO:0000313" key="12">
    <source>
        <dbReference type="Proteomes" id="UP000054558"/>
    </source>
</evidence>
<dbReference type="GO" id="GO:0003724">
    <property type="term" value="F:RNA helicase activity"/>
    <property type="evidence" value="ECO:0000318"/>
    <property type="project" value="GO_Central"/>
</dbReference>
<dbReference type="EMBL" id="DF237213">
    <property type="protein sequence ID" value="GAQ85997.1"/>
    <property type="molecule type" value="Genomic_DNA"/>
</dbReference>
<dbReference type="GO" id="GO:0000460">
    <property type="term" value="P:maturation of 5.8S rRNA"/>
    <property type="evidence" value="ECO:0000318"/>
    <property type="project" value="GO_Central"/>
</dbReference>
<evidence type="ECO:0000259" key="9">
    <source>
        <dbReference type="PROSITE" id="PS51192"/>
    </source>
</evidence>
<dbReference type="Proteomes" id="UP000054558">
    <property type="component" value="Unassembled WGS sequence"/>
</dbReference>
<dbReference type="InterPro" id="IPR025696">
    <property type="entry name" value="Beta-barrel_MTR4"/>
</dbReference>
<dbReference type="OrthoDB" id="64767at2759"/>
<dbReference type="AlphaFoldDB" id="A0A0U9HKI9"/>
<dbReference type="SMART" id="SM00487">
    <property type="entry name" value="DEXDc"/>
    <property type="match status" value="1"/>
</dbReference>
<dbReference type="InterPro" id="IPR012961">
    <property type="entry name" value="Ski2/MTR4_C"/>
</dbReference>
<feature type="region of interest" description="Disordered" evidence="8">
    <location>
        <begin position="59"/>
        <end position="78"/>
    </location>
</feature>
<dbReference type="PIRSF" id="PIRSF005198">
    <property type="entry name" value="Antiviral_helicase_SKI2"/>
    <property type="match status" value="1"/>
</dbReference>